<evidence type="ECO:0000313" key="3">
    <source>
        <dbReference type="Proteomes" id="UP001434737"/>
    </source>
</evidence>
<dbReference type="CDD" id="cd02524">
    <property type="entry name" value="G1P_cytidylyltransferase"/>
    <property type="match status" value="1"/>
</dbReference>
<dbReference type="InterPro" id="IPR005835">
    <property type="entry name" value="NTP_transferase_dom"/>
</dbReference>
<dbReference type="InterPro" id="IPR046981">
    <property type="entry name" value="G1P_cyt_trans"/>
</dbReference>
<dbReference type="Pfam" id="PF00483">
    <property type="entry name" value="NTP_transferase"/>
    <property type="match status" value="1"/>
</dbReference>
<dbReference type="Gene3D" id="3.90.550.10">
    <property type="entry name" value="Spore Coat Polysaccharide Biosynthesis Protein SpsA, Chain A"/>
    <property type="match status" value="1"/>
</dbReference>
<dbReference type="InterPro" id="IPR029044">
    <property type="entry name" value="Nucleotide-diphossugar_trans"/>
</dbReference>
<dbReference type="GO" id="GO:0047343">
    <property type="term" value="F:glucose-1-phosphate cytidylyltransferase activity"/>
    <property type="evidence" value="ECO:0007669"/>
    <property type="project" value="UniProtKB-EC"/>
</dbReference>
<organism evidence="2 3">
    <name type="scientific">Helicobacter mastomyrinus</name>
    <dbReference type="NCBI Taxonomy" id="287948"/>
    <lineage>
        <taxon>Bacteria</taxon>
        <taxon>Pseudomonadati</taxon>
        <taxon>Campylobacterota</taxon>
        <taxon>Epsilonproteobacteria</taxon>
        <taxon>Campylobacterales</taxon>
        <taxon>Helicobacteraceae</taxon>
        <taxon>Helicobacter</taxon>
    </lineage>
</organism>
<protein>
    <submittedName>
        <fullName evidence="2">Glucose-1-phosphate cytidylyltransferase</fullName>
        <ecNumber evidence="2">2.7.7.33</ecNumber>
    </submittedName>
</protein>
<dbReference type="Proteomes" id="UP001434737">
    <property type="component" value="Chromosome"/>
</dbReference>
<evidence type="ECO:0000259" key="1">
    <source>
        <dbReference type="Pfam" id="PF00483"/>
    </source>
</evidence>
<keyword evidence="2" id="KW-0808">Transferase</keyword>
<dbReference type="RefSeq" id="WP_300451059.1">
    <property type="nucleotide sequence ID" value="NZ_CP145316.1"/>
</dbReference>
<accession>A0ABZ3F6F3</accession>
<dbReference type="EMBL" id="CP145316">
    <property type="protein sequence ID" value="XAM17994.1"/>
    <property type="molecule type" value="Genomic_DNA"/>
</dbReference>
<reference evidence="2 3" key="1">
    <citation type="submission" date="2024-02" db="EMBL/GenBank/DDBJ databases">
        <title>Genome and pathogenicity analysis of Helicobacter mastomyrinus isolated from mice.</title>
        <authorList>
            <person name="Zhu L."/>
        </authorList>
    </citation>
    <scope>NUCLEOTIDE SEQUENCE [LARGE SCALE GENOMIC DNA]</scope>
    <source>
        <strain evidence="2 3">Hm-17</strain>
    </source>
</reference>
<dbReference type="PANTHER" id="PTHR47183">
    <property type="entry name" value="GLUCOSE-1-PHOSPHATE CYTIDYLYLTRANSFERASE-RELATED"/>
    <property type="match status" value="1"/>
</dbReference>
<dbReference type="EC" id="2.7.7.33" evidence="2"/>
<dbReference type="PANTHER" id="PTHR47183:SF1">
    <property type="entry name" value="GLUCOSE-1-PHOSPHATE CYTIDYLYLTRANSFERASE"/>
    <property type="match status" value="1"/>
</dbReference>
<feature type="domain" description="Nucleotidyl transferase" evidence="1">
    <location>
        <begin position="2"/>
        <end position="217"/>
    </location>
</feature>
<gene>
    <name evidence="2" type="primary">rfbF</name>
    <name evidence="2" type="ORF">V3I05_09955</name>
</gene>
<dbReference type="InterPro" id="IPR013446">
    <property type="entry name" value="G1P_cyt_trans-like"/>
</dbReference>
<evidence type="ECO:0000313" key="2">
    <source>
        <dbReference type="EMBL" id="XAM17994.1"/>
    </source>
</evidence>
<dbReference type="NCBIfam" id="TIGR02623">
    <property type="entry name" value="G1P_cyt_trans"/>
    <property type="match status" value="1"/>
</dbReference>
<name>A0ABZ3F6F3_9HELI</name>
<dbReference type="SUPFAM" id="SSF53448">
    <property type="entry name" value="Nucleotide-diphospho-sugar transferases"/>
    <property type="match status" value="1"/>
</dbReference>
<sequence length="259" mass="29941">MKALILAGSLGTRLAEETSIKPKPMVEIGGFPILWHIMELYSHYGFNDFIILLGYKGYVIKEYFANFFLHNSDISINLKDNSIEILNSQSQNWKVTLLDTGKDTMTGGRILQAKPYINNQTFMLTYGDGLCDINLQSLLKFHKSHQKAITLTAIQPEGRYGAITFGENNRVEHFLEKPKGDSQNDKGWVNGGFFVCEPDIFTYIKDLQTIFEQEPLIRLAQNKELVAFKHYGFWQCMDTLRDKQMLEDLWLNNPKWKVW</sequence>
<proteinExistence type="predicted"/>
<keyword evidence="2" id="KW-0548">Nucleotidyltransferase</keyword>
<keyword evidence="3" id="KW-1185">Reference proteome</keyword>